<keyword evidence="1" id="KW-0479">Metal-binding</keyword>
<dbReference type="NCBIfam" id="TIGR01509">
    <property type="entry name" value="HAD-SF-IA-v3"/>
    <property type="match status" value="1"/>
</dbReference>
<evidence type="ECO:0000313" key="3">
    <source>
        <dbReference type="Proteomes" id="UP001228139"/>
    </source>
</evidence>
<dbReference type="KEGG" id="epi:Q3V30_15435"/>
<dbReference type="Gene3D" id="3.40.50.1000">
    <property type="entry name" value="HAD superfamily/HAD-like"/>
    <property type="match status" value="1"/>
</dbReference>
<reference evidence="2 3" key="1">
    <citation type="submission" date="2023-07" db="EMBL/GenBank/DDBJ databases">
        <title>Pathogenic bacteria of pear tree diseases.</title>
        <authorList>
            <person name="Zhang Z."/>
            <person name="He L."/>
            <person name="Huang R."/>
        </authorList>
    </citation>
    <scope>NUCLEOTIDE SEQUENCE [LARGE SCALE GENOMIC DNA]</scope>
    <source>
        <strain evidence="2 3">DE2</strain>
    </source>
</reference>
<dbReference type="InterPro" id="IPR023198">
    <property type="entry name" value="PGP-like_dom2"/>
</dbReference>
<protein>
    <submittedName>
        <fullName evidence="2">HAD-IA family hydrolase</fullName>
    </submittedName>
</protein>
<dbReference type="Pfam" id="PF00702">
    <property type="entry name" value="Hydrolase"/>
    <property type="match status" value="1"/>
</dbReference>
<dbReference type="InterPro" id="IPR036412">
    <property type="entry name" value="HAD-like_sf"/>
</dbReference>
<dbReference type="Proteomes" id="UP001228139">
    <property type="component" value="Chromosome"/>
</dbReference>
<dbReference type="PANTHER" id="PTHR43611:SF3">
    <property type="entry name" value="FLAVIN MONONUCLEOTIDE HYDROLASE 1, CHLOROPLATIC"/>
    <property type="match status" value="1"/>
</dbReference>
<dbReference type="InterPro" id="IPR023214">
    <property type="entry name" value="HAD_sf"/>
</dbReference>
<dbReference type="InterPro" id="IPR006439">
    <property type="entry name" value="HAD-SF_hydro_IA"/>
</dbReference>
<dbReference type="RefSeq" id="WP_306207129.1">
    <property type="nucleotide sequence ID" value="NZ_CP132353.1"/>
</dbReference>
<sequence>MISDKKNTDFYWFDFGGVLSPPIAELFEIYYEKTGIPARELQAAMKFVADEMGLPVLAPVENAFLTERQWGARLRAAMAHLFPATDTRRAELENFGQQWFDKIPGNTTMIQQVKNMKKAGYRVGILTNNVIEWEPHWQAMIGLNDVVEHIVDSCKVQSRKPEHKFFSIAEQIASVAPERCILIDDLLENCQSAEKRGWRAIHFISNSDCLNKLHKLTEVK</sequence>
<dbReference type="SFLD" id="SFLDS00003">
    <property type="entry name" value="Haloacid_Dehalogenase"/>
    <property type="match status" value="1"/>
</dbReference>
<evidence type="ECO:0000313" key="2">
    <source>
        <dbReference type="EMBL" id="WLS77850.1"/>
    </source>
</evidence>
<dbReference type="GO" id="GO:0016787">
    <property type="term" value="F:hydrolase activity"/>
    <property type="evidence" value="ECO:0007669"/>
    <property type="project" value="UniProtKB-KW"/>
</dbReference>
<dbReference type="PANTHER" id="PTHR43611">
    <property type="entry name" value="ALPHA-D-GLUCOSE 1-PHOSPHATE PHOSPHATASE"/>
    <property type="match status" value="1"/>
</dbReference>
<evidence type="ECO:0000256" key="1">
    <source>
        <dbReference type="ARBA" id="ARBA00022723"/>
    </source>
</evidence>
<gene>
    <name evidence="2" type="ORF">Q3V30_15435</name>
</gene>
<keyword evidence="3" id="KW-1185">Reference proteome</keyword>
<dbReference type="SUPFAM" id="SSF56784">
    <property type="entry name" value="HAD-like"/>
    <property type="match status" value="1"/>
</dbReference>
<dbReference type="SFLD" id="SFLDG01129">
    <property type="entry name" value="C1.5:_HAD__Beta-PGM__Phosphata"/>
    <property type="match status" value="1"/>
</dbReference>
<accession>A0AA50DKS9</accession>
<dbReference type="PRINTS" id="PR00413">
    <property type="entry name" value="HADHALOGNASE"/>
</dbReference>
<dbReference type="AlphaFoldDB" id="A0AA50DKS9"/>
<proteinExistence type="predicted"/>
<name>A0AA50DKS9_9GAMM</name>
<dbReference type="EMBL" id="CP132353">
    <property type="protein sequence ID" value="WLS77850.1"/>
    <property type="molecule type" value="Genomic_DNA"/>
</dbReference>
<keyword evidence="2" id="KW-0378">Hydrolase</keyword>
<dbReference type="Gene3D" id="1.10.150.240">
    <property type="entry name" value="Putative phosphatase, domain 2"/>
    <property type="match status" value="1"/>
</dbReference>
<organism evidence="2 3">
    <name type="scientific">Erwinia pyri</name>
    <dbReference type="NCBI Taxonomy" id="3062598"/>
    <lineage>
        <taxon>Bacteria</taxon>
        <taxon>Pseudomonadati</taxon>
        <taxon>Pseudomonadota</taxon>
        <taxon>Gammaproteobacteria</taxon>
        <taxon>Enterobacterales</taxon>
        <taxon>Erwiniaceae</taxon>
        <taxon>Erwinia</taxon>
    </lineage>
</organism>
<dbReference type="GO" id="GO:0046872">
    <property type="term" value="F:metal ion binding"/>
    <property type="evidence" value="ECO:0007669"/>
    <property type="project" value="UniProtKB-KW"/>
</dbReference>